<feature type="transmembrane region" description="Helical" evidence="1">
    <location>
        <begin position="153"/>
        <end position="179"/>
    </location>
</feature>
<dbReference type="AlphaFoldDB" id="A0A285EE94"/>
<evidence type="ECO:0000313" key="3">
    <source>
        <dbReference type="Proteomes" id="UP000219514"/>
    </source>
</evidence>
<dbReference type="EMBL" id="OBDO01000006">
    <property type="protein sequence ID" value="SNX97307.1"/>
    <property type="molecule type" value="Genomic_DNA"/>
</dbReference>
<proteinExistence type="predicted"/>
<evidence type="ECO:0000313" key="2">
    <source>
        <dbReference type="EMBL" id="SNX97307.1"/>
    </source>
</evidence>
<dbReference type="OrthoDB" id="5190576at2"/>
<dbReference type="Proteomes" id="UP000219514">
    <property type="component" value="Unassembled WGS sequence"/>
</dbReference>
<accession>A0A285EE94</accession>
<dbReference type="InterPro" id="IPR039708">
    <property type="entry name" value="MT1774/Rv1733c-like"/>
</dbReference>
<name>A0A285EE94_9ACTN</name>
<sequence length="203" mass="21273">MSTSTDTALRRSLRRFTLGSGPLKRGSDRLQVAGRLVVVLALLVAPPLAVAATAATTSRLEALAAAGAAERSRVDAVLLEDAPEAGASGYGEQEPVTVPARAVWPVPGGTEREGIVLVSPHTAAGTAVPVWVDRDDGHVTSPPMDRSRIDGSAMGVGAVFLLGVPLATWTLYVVLCAALDAHRQRRWAQGWAAVEPEWGTRLL</sequence>
<dbReference type="PANTHER" id="PTHR42305:SF1">
    <property type="entry name" value="MEMBRANE PROTEIN RV1733C-RELATED"/>
    <property type="match status" value="1"/>
</dbReference>
<keyword evidence="3" id="KW-1185">Reference proteome</keyword>
<protein>
    <submittedName>
        <fullName evidence="2">Uncharacterized protein</fullName>
    </submittedName>
</protein>
<reference evidence="2 3" key="1">
    <citation type="submission" date="2017-09" db="EMBL/GenBank/DDBJ databases">
        <authorList>
            <person name="Ehlers B."/>
            <person name="Leendertz F.H."/>
        </authorList>
    </citation>
    <scope>NUCLEOTIDE SEQUENCE [LARGE SCALE GENOMIC DNA]</scope>
    <source>
        <strain evidence="2 3">DSM 46844</strain>
    </source>
</reference>
<dbReference type="RefSeq" id="WP_143426663.1">
    <property type="nucleotide sequence ID" value="NZ_JACHXB010000002.1"/>
</dbReference>
<keyword evidence="1" id="KW-0812">Transmembrane</keyword>
<evidence type="ECO:0000256" key="1">
    <source>
        <dbReference type="SAM" id="Phobius"/>
    </source>
</evidence>
<gene>
    <name evidence="2" type="ORF">SAMN06893097_106257</name>
</gene>
<dbReference type="PANTHER" id="PTHR42305">
    <property type="entry name" value="MEMBRANE PROTEIN RV1733C-RELATED"/>
    <property type="match status" value="1"/>
</dbReference>
<keyword evidence="1" id="KW-1133">Transmembrane helix</keyword>
<organism evidence="2 3">
    <name type="scientific">Geodermatophilus sabuli</name>
    <dbReference type="NCBI Taxonomy" id="1564158"/>
    <lineage>
        <taxon>Bacteria</taxon>
        <taxon>Bacillati</taxon>
        <taxon>Actinomycetota</taxon>
        <taxon>Actinomycetes</taxon>
        <taxon>Geodermatophilales</taxon>
        <taxon>Geodermatophilaceae</taxon>
        <taxon>Geodermatophilus</taxon>
    </lineage>
</organism>
<feature type="transmembrane region" description="Helical" evidence="1">
    <location>
        <begin position="32"/>
        <end position="55"/>
    </location>
</feature>
<keyword evidence="1" id="KW-0472">Membrane</keyword>